<dbReference type="Proteomes" id="UP000023774">
    <property type="component" value="Unassembled WGS sequence"/>
</dbReference>
<name>N9KUG1_9GAMM</name>
<keyword evidence="2" id="KW-1185">Reference proteome</keyword>
<proteinExistence type="predicted"/>
<dbReference type="AlphaFoldDB" id="N9KUG1"/>
<sequence>MIPSLPKHLLPKRLPFYFQFMPRLSIAQVQTQEELVEFRHSLQQHIYTGLAALTVQRQQDQQATESSL</sequence>
<accession>N9KUG1</accession>
<evidence type="ECO:0000313" key="1">
    <source>
        <dbReference type="EMBL" id="ENW87687.1"/>
    </source>
</evidence>
<gene>
    <name evidence="1" type="ORF">F906_00930</name>
</gene>
<evidence type="ECO:0000313" key="2">
    <source>
        <dbReference type="Proteomes" id="UP000023774"/>
    </source>
</evidence>
<dbReference type="EMBL" id="APRJ01000010">
    <property type="protein sequence ID" value="ENW87687.1"/>
    <property type="molecule type" value="Genomic_DNA"/>
</dbReference>
<comment type="caution">
    <text evidence="1">The sequence shown here is derived from an EMBL/GenBank/DDBJ whole genome shotgun (WGS) entry which is preliminary data.</text>
</comment>
<protein>
    <submittedName>
        <fullName evidence="1">Uncharacterized protein</fullName>
    </submittedName>
</protein>
<reference evidence="1 2" key="1">
    <citation type="submission" date="2013-02" db="EMBL/GenBank/DDBJ databases">
        <title>The Genome Sequence of Acinetobacter sp. NIPH 713.</title>
        <authorList>
            <consortium name="The Broad Institute Genome Sequencing Platform"/>
            <consortium name="The Broad Institute Genome Sequencing Center for Infectious Disease"/>
            <person name="Cerqueira G."/>
            <person name="Feldgarden M."/>
            <person name="Courvalin P."/>
            <person name="Perichon B."/>
            <person name="Grillot-Courvalin C."/>
            <person name="Clermont D."/>
            <person name="Rocha E."/>
            <person name="Yoon E.-J."/>
            <person name="Nemec A."/>
            <person name="Walker B."/>
            <person name="Young S.K."/>
            <person name="Zeng Q."/>
            <person name="Gargeya S."/>
            <person name="Fitzgerald M."/>
            <person name="Haas B."/>
            <person name="Abouelleil A."/>
            <person name="Alvarado L."/>
            <person name="Arachchi H.M."/>
            <person name="Berlin A.M."/>
            <person name="Chapman S.B."/>
            <person name="Dewar J."/>
            <person name="Goldberg J."/>
            <person name="Griggs A."/>
            <person name="Gujja S."/>
            <person name="Hansen M."/>
            <person name="Howarth C."/>
            <person name="Imamovic A."/>
            <person name="Larimer J."/>
            <person name="McCowan C."/>
            <person name="Murphy C."/>
            <person name="Neiman D."/>
            <person name="Pearson M."/>
            <person name="Priest M."/>
            <person name="Roberts A."/>
            <person name="Saif S."/>
            <person name="Shea T."/>
            <person name="Sisk P."/>
            <person name="Sykes S."/>
            <person name="Wortman J."/>
            <person name="Nusbaum C."/>
            <person name="Birren B."/>
        </authorList>
    </citation>
    <scope>NUCLEOTIDE SEQUENCE [LARGE SCALE GENOMIC DNA]</scope>
    <source>
        <strain evidence="1 2">NIPH 713</strain>
    </source>
</reference>
<dbReference type="HOGENOM" id="CLU_2784487_0_0_6"/>
<organism evidence="1 2">
    <name type="scientific">Acinetobacter pseudolwoffii</name>
    <dbReference type="NCBI Taxonomy" id="2053287"/>
    <lineage>
        <taxon>Bacteria</taxon>
        <taxon>Pseudomonadati</taxon>
        <taxon>Pseudomonadota</taxon>
        <taxon>Gammaproteobacteria</taxon>
        <taxon>Moraxellales</taxon>
        <taxon>Moraxellaceae</taxon>
        <taxon>Acinetobacter</taxon>
    </lineage>
</organism>
<dbReference type="PATRIC" id="fig|1217709.3.peg.885"/>